<dbReference type="AlphaFoldDB" id="A0A523XNH8"/>
<evidence type="ECO:0000313" key="3">
    <source>
        <dbReference type="Proteomes" id="UP000315534"/>
    </source>
</evidence>
<comment type="caution">
    <text evidence="2">The sequence shown here is derived from an EMBL/GenBank/DDBJ whole genome shotgun (WGS) entry which is preliminary data.</text>
</comment>
<accession>A0A523XNH8</accession>
<dbReference type="Proteomes" id="UP000315534">
    <property type="component" value="Unassembled WGS sequence"/>
</dbReference>
<dbReference type="InterPro" id="IPR036388">
    <property type="entry name" value="WH-like_DNA-bd_sf"/>
</dbReference>
<feature type="domain" description="Helix-turn-helix type 11" evidence="1">
    <location>
        <begin position="8"/>
        <end position="48"/>
    </location>
</feature>
<dbReference type="EMBL" id="SOIP01000295">
    <property type="protein sequence ID" value="TET80838.1"/>
    <property type="molecule type" value="Genomic_DNA"/>
</dbReference>
<feature type="non-terminal residue" evidence="2">
    <location>
        <position position="80"/>
    </location>
</feature>
<dbReference type="Pfam" id="PF08279">
    <property type="entry name" value="HTH_11"/>
    <property type="match status" value="1"/>
</dbReference>
<name>A0A523XNH8_UNCT6</name>
<dbReference type="InterPro" id="IPR013196">
    <property type="entry name" value="HTH_11"/>
</dbReference>
<reference evidence="2 3" key="1">
    <citation type="submission" date="2019-03" db="EMBL/GenBank/DDBJ databases">
        <title>Metabolic potential of uncultured bacteria and archaea associated with petroleum seepage in deep-sea sediments.</title>
        <authorList>
            <person name="Dong X."/>
            <person name="Hubert C."/>
        </authorList>
    </citation>
    <scope>NUCLEOTIDE SEQUENCE [LARGE SCALE GENOMIC DNA]</scope>
    <source>
        <strain evidence="2">E29_bin36</strain>
    </source>
</reference>
<sequence>MAENHAEKRIIELLEKSPEGLQSEEIAANLGLTRHTVAKYLEVLRAKNKIHYRKVGRTKLWKTLFADIHIRPLEKGDVDT</sequence>
<protein>
    <submittedName>
        <fullName evidence="2">HTH domain-containing protein</fullName>
    </submittedName>
</protein>
<organism evidence="2 3">
    <name type="scientific">candidate division TA06 bacterium</name>
    <dbReference type="NCBI Taxonomy" id="2250710"/>
    <lineage>
        <taxon>Bacteria</taxon>
        <taxon>Bacteria division TA06</taxon>
    </lineage>
</organism>
<evidence type="ECO:0000313" key="2">
    <source>
        <dbReference type="EMBL" id="TET80838.1"/>
    </source>
</evidence>
<dbReference type="Gene3D" id="1.10.10.10">
    <property type="entry name" value="Winged helix-like DNA-binding domain superfamily/Winged helix DNA-binding domain"/>
    <property type="match status" value="1"/>
</dbReference>
<gene>
    <name evidence="2" type="ORF">E3J38_04905</name>
</gene>
<dbReference type="InterPro" id="IPR036390">
    <property type="entry name" value="WH_DNA-bd_sf"/>
</dbReference>
<dbReference type="SUPFAM" id="SSF46785">
    <property type="entry name" value="Winged helix' DNA-binding domain"/>
    <property type="match status" value="1"/>
</dbReference>
<evidence type="ECO:0000259" key="1">
    <source>
        <dbReference type="Pfam" id="PF08279"/>
    </source>
</evidence>
<proteinExistence type="predicted"/>